<evidence type="ECO:0000256" key="1">
    <source>
        <dbReference type="SAM" id="MobiDB-lite"/>
    </source>
</evidence>
<feature type="region of interest" description="Disordered" evidence="1">
    <location>
        <begin position="1"/>
        <end position="66"/>
    </location>
</feature>
<dbReference type="RefSeq" id="XP_014177600.1">
    <property type="nucleotide sequence ID" value="XM_014322125.1"/>
</dbReference>
<dbReference type="HOGENOM" id="CLU_1016319_0_0_1"/>
<organism evidence="2 3">
    <name type="scientific">Trichosporon asahii var. asahii (strain ATCC 90039 / CBS 2479 / JCM 2466 / KCTC 7840 / NBRC 103889/ NCYC 2677 / UAMH 7654)</name>
    <name type="common">Yeast</name>
    <dbReference type="NCBI Taxonomy" id="1186058"/>
    <lineage>
        <taxon>Eukaryota</taxon>
        <taxon>Fungi</taxon>
        <taxon>Dikarya</taxon>
        <taxon>Basidiomycota</taxon>
        <taxon>Agaricomycotina</taxon>
        <taxon>Tremellomycetes</taxon>
        <taxon>Trichosporonales</taxon>
        <taxon>Trichosporonaceae</taxon>
        <taxon>Trichosporon</taxon>
    </lineage>
</organism>
<dbReference type="VEuPathDB" id="FungiDB:A1Q1_05393"/>
<gene>
    <name evidence="2" type="ORF">A1Q1_05393</name>
</gene>
<dbReference type="AlphaFoldDB" id="J5Q8R1"/>
<feature type="compositionally biased region" description="Polar residues" evidence="1">
    <location>
        <begin position="16"/>
        <end position="27"/>
    </location>
</feature>
<dbReference type="EMBL" id="ALBS01000307">
    <property type="protein sequence ID" value="EJT46063.1"/>
    <property type="molecule type" value="Genomic_DNA"/>
</dbReference>
<dbReference type="KEGG" id="tasa:A1Q1_05393"/>
<accession>J5Q8R1</accession>
<protein>
    <submittedName>
        <fullName evidence="2">Uncharacterized protein</fullName>
    </submittedName>
</protein>
<dbReference type="GeneID" id="25988905"/>
<comment type="caution">
    <text evidence="2">The sequence shown here is derived from an EMBL/GenBank/DDBJ whole genome shotgun (WGS) entry which is preliminary data.</text>
</comment>
<name>J5Q8R1_TRIAS</name>
<dbReference type="Proteomes" id="UP000002748">
    <property type="component" value="Unassembled WGS sequence"/>
</dbReference>
<evidence type="ECO:0000313" key="3">
    <source>
        <dbReference type="Proteomes" id="UP000002748"/>
    </source>
</evidence>
<reference evidence="2 3" key="1">
    <citation type="journal article" date="2012" name="Eukaryot. Cell">
        <title>Draft genome sequence of CBS 2479, the standard type strain of Trichosporon asahii.</title>
        <authorList>
            <person name="Yang R.Y."/>
            <person name="Li H.T."/>
            <person name="Zhu H."/>
            <person name="Zhou G.P."/>
            <person name="Wang M."/>
            <person name="Wang L."/>
        </authorList>
    </citation>
    <scope>NUCLEOTIDE SEQUENCE [LARGE SCALE GENOMIC DNA]</scope>
    <source>
        <strain evidence="3">ATCC 90039 / CBS 2479 / JCM 2466 / KCTC 7840 / NCYC 2677 / UAMH 7654</strain>
    </source>
</reference>
<proteinExistence type="predicted"/>
<feature type="compositionally biased region" description="Low complexity" evidence="1">
    <location>
        <begin position="41"/>
        <end position="51"/>
    </location>
</feature>
<evidence type="ECO:0000313" key="2">
    <source>
        <dbReference type="EMBL" id="EJT46063.1"/>
    </source>
</evidence>
<sequence length="274" mass="30684">MPLTTSRTPANPPQPRISSANSGSSYVKRSEVLEGGEESSEPSATSPLSPSHSVRPSVTGGRTFPSSQKYRPFWPLPRHPLHIAQWGARVGTRKWEAAEKVQDFETMVAVFAPAVLDAVLERMLKARDVRGEEIKRKVDGPTFVPHDGPPTFQEWLVMTNDFVCETYDVAPSLARVGTHCRAVLNAAWYPSFDSRYPPARYDMRRAIPLEELGICDPMSEANFSDVSHWAMEAYGLDSPPPLARERVPTPVEEIDEDEWEERLAELREAGLLRD</sequence>